<reference evidence="1" key="2">
    <citation type="submission" date="2021-12" db="EMBL/GenBank/DDBJ databases">
        <title>Resequencing data analysis of finger millet.</title>
        <authorList>
            <person name="Hatakeyama M."/>
            <person name="Aluri S."/>
            <person name="Balachadran M.T."/>
            <person name="Sivarajan S.R."/>
            <person name="Poveda L."/>
            <person name="Shimizu-Inatsugi R."/>
            <person name="Schlapbach R."/>
            <person name="Sreeman S.M."/>
            <person name="Shimizu K.K."/>
        </authorList>
    </citation>
    <scope>NUCLEOTIDE SEQUENCE</scope>
</reference>
<evidence type="ECO:0000313" key="1">
    <source>
        <dbReference type="EMBL" id="GJN00728.1"/>
    </source>
</evidence>
<accession>A0AAV5CRR5</accession>
<name>A0AAV5CRR5_ELECO</name>
<protein>
    <submittedName>
        <fullName evidence="1">Uncharacterized protein</fullName>
    </submittedName>
</protein>
<dbReference type="AlphaFoldDB" id="A0AAV5CRR5"/>
<dbReference type="Proteomes" id="UP001054889">
    <property type="component" value="Unassembled WGS sequence"/>
</dbReference>
<proteinExistence type="predicted"/>
<keyword evidence="2" id="KW-1185">Reference proteome</keyword>
<dbReference type="PANTHER" id="PTHR33086">
    <property type="entry name" value="OS05G0468200 PROTEIN-RELATED"/>
    <property type="match status" value="1"/>
</dbReference>
<sequence>MGVSEGRLRYAEVSREEPFVLRSFVLNNDRVSWTLERRMELSRLWVHGGRQRKEDAPHIAVLDPLNANVIHITVGNVAFAVDMDKEKVLGCSTSPIDEGARRIKIKQQCVTGFRLYHAYVSLPLSILLLNPV</sequence>
<organism evidence="1 2">
    <name type="scientific">Eleusine coracana subsp. coracana</name>
    <dbReference type="NCBI Taxonomy" id="191504"/>
    <lineage>
        <taxon>Eukaryota</taxon>
        <taxon>Viridiplantae</taxon>
        <taxon>Streptophyta</taxon>
        <taxon>Embryophyta</taxon>
        <taxon>Tracheophyta</taxon>
        <taxon>Spermatophyta</taxon>
        <taxon>Magnoliopsida</taxon>
        <taxon>Liliopsida</taxon>
        <taxon>Poales</taxon>
        <taxon>Poaceae</taxon>
        <taxon>PACMAD clade</taxon>
        <taxon>Chloridoideae</taxon>
        <taxon>Cynodonteae</taxon>
        <taxon>Eleusininae</taxon>
        <taxon>Eleusine</taxon>
    </lineage>
</organism>
<reference evidence="1" key="1">
    <citation type="journal article" date="2018" name="DNA Res.">
        <title>Multiple hybrid de novo genome assembly of finger millet, an orphan allotetraploid crop.</title>
        <authorList>
            <person name="Hatakeyama M."/>
            <person name="Aluri S."/>
            <person name="Balachadran M.T."/>
            <person name="Sivarajan S.R."/>
            <person name="Patrignani A."/>
            <person name="Gruter S."/>
            <person name="Poveda L."/>
            <person name="Shimizu-Inatsugi R."/>
            <person name="Baeten J."/>
            <person name="Francoijs K.J."/>
            <person name="Nataraja K.N."/>
            <person name="Reddy Y.A.N."/>
            <person name="Phadnis S."/>
            <person name="Ravikumar R.L."/>
            <person name="Schlapbach R."/>
            <person name="Sreeman S.M."/>
            <person name="Shimizu K.K."/>
        </authorList>
    </citation>
    <scope>NUCLEOTIDE SEQUENCE</scope>
</reference>
<dbReference type="PANTHER" id="PTHR33086:SF98">
    <property type="entry name" value="OS05G0468200 PROTEIN"/>
    <property type="match status" value="1"/>
</dbReference>
<dbReference type="EMBL" id="BQKI01000008">
    <property type="protein sequence ID" value="GJN00728.1"/>
    <property type="molecule type" value="Genomic_DNA"/>
</dbReference>
<evidence type="ECO:0000313" key="2">
    <source>
        <dbReference type="Proteomes" id="UP001054889"/>
    </source>
</evidence>
<gene>
    <name evidence="1" type="primary">ga17930</name>
    <name evidence="1" type="ORF">PR202_ga17930</name>
</gene>
<comment type="caution">
    <text evidence="1">The sequence shown here is derived from an EMBL/GenBank/DDBJ whole genome shotgun (WGS) entry which is preliminary data.</text>
</comment>